<dbReference type="Gene3D" id="3.40.50.720">
    <property type="entry name" value="NAD(P)-binding Rossmann-like Domain"/>
    <property type="match status" value="1"/>
</dbReference>
<dbReference type="SUPFAM" id="SSF51735">
    <property type="entry name" value="NAD(P)-binding Rossmann-fold domains"/>
    <property type="match status" value="1"/>
</dbReference>
<comment type="similarity">
    <text evidence="2">Belongs to the NAD(P)-dependent epimerase/dehydratase family. GDP-mannose 4,6-dehydratase subfamily.</text>
</comment>
<dbReference type="PANTHER" id="PTHR43715:SF1">
    <property type="entry name" value="GDP-MANNOSE 4,6 DEHYDRATASE"/>
    <property type="match status" value="1"/>
</dbReference>
<dbReference type="AlphaFoldDB" id="A0AAE3ZUX1"/>
<proteinExistence type="inferred from homology"/>
<dbReference type="PANTHER" id="PTHR43715">
    <property type="entry name" value="GDP-MANNOSE 4,6-DEHYDRATASE"/>
    <property type="match status" value="1"/>
</dbReference>
<dbReference type="InterPro" id="IPR006368">
    <property type="entry name" value="GDP_Man_deHydtase"/>
</dbReference>
<comment type="cofactor">
    <cofactor evidence="1">
        <name>NADP(+)</name>
        <dbReference type="ChEBI" id="CHEBI:58349"/>
    </cofactor>
</comment>
<protein>
    <recommendedName>
        <fullName evidence="3">GDP-mannose 4,6-dehydratase</fullName>
        <ecNumber evidence="3">4.2.1.47</ecNumber>
    </recommendedName>
</protein>
<comment type="caution">
    <text evidence="6">The sequence shown here is derived from an EMBL/GenBank/DDBJ whole genome shotgun (WGS) entry which is preliminary data.</text>
</comment>
<evidence type="ECO:0000256" key="2">
    <source>
        <dbReference type="ARBA" id="ARBA00009263"/>
    </source>
</evidence>
<dbReference type="GO" id="GO:0042351">
    <property type="term" value="P:'de novo' GDP-L-fucose biosynthetic process"/>
    <property type="evidence" value="ECO:0007669"/>
    <property type="project" value="TreeGrafter"/>
</dbReference>
<gene>
    <name evidence="6" type="ORF">J2S44_005455</name>
</gene>
<dbReference type="Proteomes" id="UP001183629">
    <property type="component" value="Unassembled WGS sequence"/>
</dbReference>
<evidence type="ECO:0000256" key="4">
    <source>
        <dbReference type="ARBA" id="ARBA00023239"/>
    </source>
</evidence>
<dbReference type="Pfam" id="PF16363">
    <property type="entry name" value="GDP_Man_Dehyd"/>
    <property type="match status" value="1"/>
</dbReference>
<dbReference type="GO" id="GO:0008446">
    <property type="term" value="F:GDP-mannose 4,6-dehydratase activity"/>
    <property type="evidence" value="ECO:0007669"/>
    <property type="project" value="UniProtKB-EC"/>
</dbReference>
<evidence type="ECO:0000313" key="7">
    <source>
        <dbReference type="Proteomes" id="UP001183629"/>
    </source>
</evidence>
<dbReference type="InterPro" id="IPR016040">
    <property type="entry name" value="NAD(P)-bd_dom"/>
</dbReference>
<evidence type="ECO:0000256" key="1">
    <source>
        <dbReference type="ARBA" id="ARBA00001937"/>
    </source>
</evidence>
<evidence type="ECO:0000256" key="3">
    <source>
        <dbReference type="ARBA" id="ARBA00011989"/>
    </source>
</evidence>
<dbReference type="RefSeq" id="WP_310419725.1">
    <property type="nucleotide sequence ID" value="NZ_JAVDYC010000001.1"/>
</dbReference>
<reference evidence="6 7" key="1">
    <citation type="submission" date="2023-07" db="EMBL/GenBank/DDBJ databases">
        <title>Sequencing the genomes of 1000 actinobacteria strains.</title>
        <authorList>
            <person name="Klenk H.-P."/>
        </authorList>
    </citation>
    <scope>NUCLEOTIDE SEQUENCE [LARGE SCALE GENOMIC DNA]</scope>
    <source>
        <strain evidence="6 7">DSM 44711</strain>
    </source>
</reference>
<accession>A0AAE3ZUX1</accession>
<evidence type="ECO:0000313" key="6">
    <source>
        <dbReference type="EMBL" id="MDR7325205.1"/>
    </source>
</evidence>
<feature type="domain" description="NAD(P)-binding" evidence="5">
    <location>
        <begin position="39"/>
        <end position="295"/>
    </location>
</feature>
<dbReference type="EMBL" id="JAVDYC010000001">
    <property type="protein sequence ID" value="MDR7325205.1"/>
    <property type="molecule type" value="Genomic_DNA"/>
</dbReference>
<dbReference type="EC" id="4.2.1.47" evidence="3"/>
<organism evidence="6 7">
    <name type="scientific">Catenuloplanes niger</name>
    <dbReference type="NCBI Taxonomy" id="587534"/>
    <lineage>
        <taxon>Bacteria</taxon>
        <taxon>Bacillati</taxon>
        <taxon>Actinomycetota</taxon>
        <taxon>Actinomycetes</taxon>
        <taxon>Micromonosporales</taxon>
        <taxon>Micromonosporaceae</taxon>
        <taxon>Catenuloplanes</taxon>
    </lineage>
</organism>
<dbReference type="InterPro" id="IPR036291">
    <property type="entry name" value="NAD(P)-bd_dom_sf"/>
</dbReference>
<keyword evidence="4 6" id="KW-0456">Lyase</keyword>
<keyword evidence="7" id="KW-1185">Reference proteome</keyword>
<name>A0AAE3ZUX1_9ACTN</name>
<dbReference type="Gene3D" id="3.90.25.10">
    <property type="entry name" value="UDP-galactose 4-epimerase, domain 1"/>
    <property type="match status" value="1"/>
</dbReference>
<sequence>MTARTAIVVGADGQDGVLLSESLRARGDRVVPVGRHGTIDITRPDDVAELVAGLRPDEVYLLAAVHHSAQDTVTDPVRLCHRSYAVNTFSVVHFLDAVERHSPATRVFYAASSHVFGVPDTPVQDETTPLRPTSIYGISKAAGLLHCRAYRARGVFASAGILYNHESPLRRPGFVSRKIVDAVVRIQRGDAGRLVLGSLSAGSDWGYAPDYVEAMRRILELAEPDDFVVASGVRHTVGEFAAIAFEAAGLDWRDHVEEDAAVLTRPDVPLVGDASRLRAATGWRPSLGFADMVRTLLRAAGATLVAPADRPG</sequence>
<evidence type="ECO:0000259" key="5">
    <source>
        <dbReference type="Pfam" id="PF16363"/>
    </source>
</evidence>